<accession>A0A087PS49</accession>
<dbReference type="Proteomes" id="UP000077349">
    <property type="component" value="Unassembled WGS sequence"/>
</dbReference>
<name>A0A087PS49_9PROT</name>
<dbReference type="AlphaFoldDB" id="A0A087PS49"/>
<dbReference type="Pfam" id="PF00754">
    <property type="entry name" value="F5_F8_type_C"/>
    <property type="match status" value="1"/>
</dbReference>
<feature type="domain" description="F5/8 type C" evidence="1">
    <location>
        <begin position="327"/>
        <end position="436"/>
    </location>
</feature>
<dbReference type="eggNOG" id="COG0457">
    <property type="taxonomic scope" value="Bacteria"/>
</dbReference>
<dbReference type="PANTHER" id="PTHR45713:SF11">
    <property type="entry name" value="FUCOLECTIN TACHYLECTIN-4 PENTRAXIN-1 DOMAIN-CONTAINING PROTEIN"/>
    <property type="match status" value="1"/>
</dbReference>
<dbReference type="STRING" id="178901.AmDm5_1058"/>
<dbReference type="Gene3D" id="2.60.120.260">
    <property type="entry name" value="Galactose-binding domain-like"/>
    <property type="match status" value="1"/>
</dbReference>
<dbReference type="InterPro" id="IPR051941">
    <property type="entry name" value="BG_Antigen-Binding_Lectin"/>
</dbReference>
<proteinExistence type="predicted"/>
<comment type="caution">
    <text evidence="2">The sequence shown here is derived from an EMBL/GenBank/DDBJ whole genome shotgun (WGS) entry which is preliminary data.</text>
</comment>
<evidence type="ECO:0000259" key="1">
    <source>
        <dbReference type="Pfam" id="PF00754"/>
    </source>
</evidence>
<dbReference type="EMBL" id="LVHD01000011">
    <property type="protein sequence ID" value="OAG77628.1"/>
    <property type="molecule type" value="Genomic_DNA"/>
</dbReference>
<sequence length="449" mass="51168">MSVTIAFRTHVWDSDIECIARKITGQYSTENFVILADETNGVLPTGTWPKVSHTSDFSEFGLPSIPAWNVLWHNGDYPLYKLLKEFPNSTHYIMIENDVLVNFDLDVLISKIKTENIDLIVHNLEPSTPEWGGHDSIKDFFKKPMKCLFPFIAISRRAVQDMLLTRQMHAELISQNNDMSWPYCEGFIPSTISELKDAKIKKLSDFCTTKYYDFIGCHHYLDSKINIIGSIAHPVRGKSFVQRRIDEYGVKEVFLRGSTLRRGLINLDKKDFYPVIRKAILATGSLDNVRMFNELALQEGWTMQPEAINWALGAEASQSSVSPFSHSQDPATDAATAVNGMIGNDYSFHTNQEFHPWWVAKMKEPVDVRHIVIYNRLIERERAAKIHVELSLDGQDWSTVASYPEGIIFGGADGDPLVIRVNGINAQYIKLTLLDTNYFHLNQVEVYNQ</sequence>
<gene>
    <name evidence="2" type="ORF">Amal_00997</name>
</gene>
<dbReference type="InterPro" id="IPR000421">
    <property type="entry name" value="FA58C"/>
</dbReference>
<evidence type="ECO:0000313" key="3">
    <source>
        <dbReference type="Proteomes" id="UP000077349"/>
    </source>
</evidence>
<dbReference type="PATRIC" id="fig|178901.10.peg.1029"/>
<dbReference type="PANTHER" id="PTHR45713">
    <property type="entry name" value="FTP DOMAIN-CONTAINING PROTEIN"/>
    <property type="match status" value="1"/>
</dbReference>
<organism evidence="2 3">
    <name type="scientific">Acetobacter malorum</name>
    <dbReference type="NCBI Taxonomy" id="178901"/>
    <lineage>
        <taxon>Bacteria</taxon>
        <taxon>Pseudomonadati</taxon>
        <taxon>Pseudomonadota</taxon>
        <taxon>Alphaproteobacteria</taxon>
        <taxon>Acetobacterales</taxon>
        <taxon>Acetobacteraceae</taxon>
        <taxon>Acetobacter</taxon>
    </lineage>
</organism>
<dbReference type="InterPro" id="IPR008979">
    <property type="entry name" value="Galactose-bd-like_sf"/>
</dbReference>
<dbReference type="SUPFAM" id="SSF49785">
    <property type="entry name" value="Galactose-binding domain-like"/>
    <property type="match status" value="1"/>
</dbReference>
<protein>
    <submittedName>
        <fullName evidence="2">Fucolectin tachylectin-4 pentraxin-1</fullName>
    </submittedName>
</protein>
<evidence type="ECO:0000313" key="2">
    <source>
        <dbReference type="EMBL" id="OAG77628.1"/>
    </source>
</evidence>
<reference evidence="2 3" key="1">
    <citation type="submission" date="2016-03" db="EMBL/GenBank/DDBJ databases">
        <title>Draft genome sequence of Acetobacter malorum CECT 7742, a strain isolated from strawberry vinegar.</title>
        <authorList>
            <person name="Sainz F."/>
            <person name="Mas A."/>
            <person name="Torija M.J."/>
        </authorList>
    </citation>
    <scope>NUCLEOTIDE SEQUENCE [LARGE SCALE GENOMIC DNA]</scope>
    <source>
        <strain evidence="2 3">CECT 7742</strain>
    </source>
</reference>